<dbReference type="InterPro" id="IPR005828">
    <property type="entry name" value="MFS_sugar_transport-like"/>
</dbReference>
<dbReference type="FunFam" id="1.20.1250.20:FF:000061">
    <property type="entry name" value="MFS sugar transporter"/>
    <property type="match status" value="1"/>
</dbReference>
<proteinExistence type="inferred from homology"/>
<keyword evidence="5 8" id="KW-1133">Transmembrane helix</keyword>
<dbReference type="PRINTS" id="PR00171">
    <property type="entry name" value="SUGRTRNSPORT"/>
</dbReference>
<accession>A0A9P6VZP9</accession>
<gene>
    <name evidence="10" type="ORF">C6P46_004549</name>
</gene>
<evidence type="ECO:0000313" key="10">
    <source>
        <dbReference type="EMBL" id="KAG0660524.1"/>
    </source>
</evidence>
<feature type="transmembrane region" description="Helical" evidence="8">
    <location>
        <begin position="210"/>
        <end position="228"/>
    </location>
</feature>
<dbReference type="Proteomes" id="UP000777482">
    <property type="component" value="Unassembled WGS sequence"/>
</dbReference>
<evidence type="ECO:0000256" key="3">
    <source>
        <dbReference type="ARBA" id="ARBA00022448"/>
    </source>
</evidence>
<dbReference type="AlphaFoldDB" id="A0A9P6VZP9"/>
<feature type="transmembrane region" description="Helical" evidence="8">
    <location>
        <begin position="237"/>
        <end position="255"/>
    </location>
</feature>
<feature type="transmembrane region" description="Helical" evidence="8">
    <location>
        <begin position="418"/>
        <end position="440"/>
    </location>
</feature>
<dbReference type="PANTHER" id="PTHR48022:SF28">
    <property type="entry name" value="MAJOR FACILITATOR SUPERFAMILY (MFS) PROFILE DOMAIN-CONTAINING PROTEIN-RELATED"/>
    <property type="match status" value="1"/>
</dbReference>
<comment type="caution">
    <text evidence="10">The sequence shown here is derived from an EMBL/GenBank/DDBJ whole genome shotgun (WGS) entry which is preliminary data.</text>
</comment>
<evidence type="ECO:0000259" key="9">
    <source>
        <dbReference type="PROSITE" id="PS50850"/>
    </source>
</evidence>
<keyword evidence="3" id="KW-0813">Transport</keyword>
<dbReference type="InterPro" id="IPR050360">
    <property type="entry name" value="MFS_Sugar_Transporters"/>
</dbReference>
<comment type="subcellular location">
    <subcellularLocation>
        <location evidence="1">Membrane</location>
        <topology evidence="1">Multi-pass membrane protein</topology>
    </subcellularLocation>
</comment>
<keyword evidence="6 8" id="KW-0472">Membrane</keyword>
<evidence type="ECO:0000256" key="5">
    <source>
        <dbReference type="ARBA" id="ARBA00022989"/>
    </source>
</evidence>
<dbReference type="Gene3D" id="1.20.1250.20">
    <property type="entry name" value="MFS general substrate transporter like domains"/>
    <property type="match status" value="1"/>
</dbReference>
<feature type="transmembrane region" description="Helical" evidence="8">
    <location>
        <begin position="455"/>
        <end position="473"/>
    </location>
</feature>
<evidence type="ECO:0000256" key="2">
    <source>
        <dbReference type="ARBA" id="ARBA00010992"/>
    </source>
</evidence>
<organism evidence="10 11">
    <name type="scientific">Rhodotorula mucilaginosa</name>
    <name type="common">Yeast</name>
    <name type="synonym">Rhodotorula rubra</name>
    <dbReference type="NCBI Taxonomy" id="5537"/>
    <lineage>
        <taxon>Eukaryota</taxon>
        <taxon>Fungi</taxon>
        <taxon>Dikarya</taxon>
        <taxon>Basidiomycota</taxon>
        <taxon>Pucciniomycotina</taxon>
        <taxon>Microbotryomycetes</taxon>
        <taxon>Sporidiobolales</taxon>
        <taxon>Sporidiobolaceae</taxon>
        <taxon>Rhodotorula</taxon>
    </lineage>
</organism>
<reference evidence="10 11" key="1">
    <citation type="submission" date="2020-11" db="EMBL/GenBank/DDBJ databases">
        <title>Kefir isolates.</title>
        <authorList>
            <person name="Marcisauskas S."/>
            <person name="Kim Y."/>
            <person name="Blasche S."/>
        </authorList>
    </citation>
    <scope>NUCLEOTIDE SEQUENCE [LARGE SCALE GENOMIC DNA]</scope>
    <source>
        <strain evidence="10 11">KR</strain>
    </source>
</reference>
<feature type="transmembrane region" description="Helical" evidence="8">
    <location>
        <begin position="515"/>
        <end position="538"/>
    </location>
</feature>
<dbReference type="OrthoDB" id="2544694at2759"/>
<evidence type="ECO:0000256" key="6">
    <source>
        <dbReference type="ARBA" id="ARBA00023136"/>
    </source>
</evidence>
<evidence type="ECO:0000256" key="4">
    <source>
        <dbReference type="ARBA" id="ARBA00022692"/>
    </source>
</evidence>
<keyword evidence="4 8" id="KW-0812">Transmembrane</keyword>
<dbReference type="GO" id="GO:0005351">
    <property type="term" value="F:carbohydrate:proton symporter activity"/>
    <property type="evidence" value="ECO:0007669"/>
    <property type="project" value="TreeGrafter"/>
</dbReference>
<dbReference type="PROSITE" id="PS50850">
    <property type="entry name" value="MFS"/>
    <property type="match status" value="1"/>
</dbReference>
<feature type="transmembrane region" description="Helical" evidence="8">
    <location>
        <begin position="485"/>
        <end position="503"/>
    </location>
</feature>
<feature type="transmembrane region" description="Helical" evidence="8">
    <location>
        <begin position="293"/>
        <end position="312"/>
    </location>
</feature>
<evidence type="ECO:0000256" key="1">
    <source>
        <dbReference type="ARBA" id="ARBA00004141"/>
    </source>
</evidence>
<name>A0A9P6VZP9_RHOMI</name>
<dbReference type="PANTHER" id="PTHR48022">
    <property type="entry name" value="PLASTIDIC GLUCOSE TRANSPORTER 4"/>
    <property type="match status" value="1"/>
</dbReference>
<dbReference type="InterPro" id="IPR005829">
    <property type="entry name" value="Sugar_transporter_CS"/>
</dbReference>
<dbReference type="PROSITE" id="PS00217">
    <property type="entry name" value="SUGAR_TRANSPORT_2"/>
    <property type="match status" value="1"/>
</dbReference>
<sequence length="705" mass="77903">MAPPTADMHTTEWGVRSQHFPALDFPNIRRQFESGASEQAIDRHFRQLLLILRTPTRAAPFLAPAARQLAADVAVDTSELVAQRAPTSRPSLRHLPPARTSSLSSLAQVFSPTRPRSCCAPPLLDRHLKPELLRPRQARPAMKPFDQPYRFAMKRLPPQYLMACITACCGSGMLLFGYDQGVLGGLLSGGPFQRRFPELTTNSNLRGATVAIYEIGCALGAVFGFFYGDKLGRRNSIMLGMLVLSIGAILQFMSYGLAQMIVGRVVTGLGNGLNTATIPVYQNECSKAHHRGRAVVIEMAVNIFGVMLAYWVDYGLRNNQTEAQWRLPLALQVAFALVTVSTIIFLPESPRWLASRGRIAEARDVIHHLDSTPDEKARAISVDVQMNEILAAIEEERKTATGFRTCLRMGAPRYRQRVGLGMFSQFAQQISGINLITYYAPVIFQQSIGMSHDTALLLSGLNGCAYFLSALVPIPLIERVGRRKLMIFSAAGQAITMAILAAMTQDVGNKAKGYVAAVMLFVFNFFFSCGFLSIPWLYPAEINPLATRAQGAGLATMTNWLFTFLVVMITPTQVIFQVFAYGVSELTFVILYSATEKIGYKFYIVWACTNAAFVLIIYVFFVETTGQTLEDLDLLFAREQSWFIGPKSARLAKEIRAARNAQRQEALATGVVNLTAHKAGIAGARPLDLEHVEQTSEEKFDTKED</sequence>
<comment type="similarity">
    <text evidence="2">Belongs to the major facilitator superfamily. Sugar transporter (TC 2.A.1.1) family.</text>
</comment>
<keyword evidence="11" id="KW-1185">Reference proteome</keyword>
<comment type="catalytic activity">
    <reaction evidence="7">
        <text>myo-inositol(out) + H(+)(out) = myo-inositol(in) + H(+)(in)</text>
        <dbReference type="Rhea" id="RHEA:60364"/>
        <dbReference type="ChEBI" id="CHEBI:15378"/>
        <dbReference type="ChEBI" id="CHEBI:17268"/>
    </reaction>
</comment>
<protein>
    <recommendedName>
        <fullName evidence="9">Major facilitator superfamily (MFS) profile domain-containing protein</fullName>
    </recommendedName>
</protein>
<feature type="transmembrane region" description="Helical" evidence="8">
    <location>
        <begin position="602"/>
        <end position="621"/>
    </location>
</feature>
<dbReference type="InterPro" id="IPR036259">
    <property type="entry name" value="MFS_trans_sf"/>
</dbReference>
<evidence type="ECO:0000313" key="11">
    <source>
        <dbReference type="Proteomes" id="UP000777482"/>
    </source>
</evidence>
<dbReference type="InterPro" id="IPR020846">
    <property type="entry name" value="MFS_dom"/>
</dbReference>
<evidence type="ECO:0000256" key="8">
    <source>
        <dbReference type="SAM" id="Phobius"/>
    </source>
</evidence>
<dbReference type="EMBL" id="PUHQ01000043">
    <property type="protein sequence ID" value="KAG0660524.1"/>
    <property type="molecule type" value="Genomic_DNA"/>
</dbReference>
<dbReference type="GO" id="GO:0016020">
    <property type="term" value="C:membrane"/>
    <property type="evidence" value="ECO:0007669"/>
    <property type="project" value="UniProtKB-SubCell"/>
</dbReference>
<dbReference type="InterPro" id="IPR003663">
    <property type="entry name" value="Sugar/inositol_transpt"/>
</dbReference>
<feature type="domain" description="Major facilitator superfamily (MFS) profile" evidence="9">
    <location>
        <begin position="165"/>
        <end position="625"/>
    </location>
</feature>
<dbReference type="SUPFAM" id="SSF103473">
    <property type="entry name" value="MFS general substrate transporter"/>
    <property type="match status" value="1"/>
</dbReference>
<dbReference type="Pfam" id="PF00083">
    <property type="entry name" value="Sugar_tr"/>
    <property type="match status" value="1"/>
</dbReference>
<evidence type="ECO:0000256" key="7">
    <source>
        <dbReference type="ARBA" id="ARBA00049119"/>
    </source>
</evidence>
<feature type="transmembrane region" description="Helical" evidence="8">
    <location>
        <begin position="160"/>
        <end position="178"/>
    </location>
</feature>
<dbReference type="NCBIfam" id="TIGR00879">
    <property type="entry name" value="SP"/>
    <property type="match status" value="1"/>
</dbReference>